<dbReference type="Gene3D" id="1.10.1380.10">
    <property type="entry name" value="Neutral endopeptidase , domain2"/>
    <property type="match status" value="1"/>
</dbReference>
<organism evidence="11 12">
    <name type="scientific">Acanthaster planci</name>
    <name type="common">Crown-of-thorns starfish</name>
    <dbReference type="NCBI Taxonomy" id="133434"/>
    <lineage>
        <taxon>Eukaryota</taxon>
        <taxon>Metazoa</taxon>
        <taxon>Echinodermata</taxon>
        <taxon>Eleutherozoa</taxon>
        <taxon>Asterozoa</taxon>
        <taxon>Asteroidea</taxon>
        <taxon>Valvatacea</taxon>
        <taxon>Valvatida</taxon>
        <taxon>Acanthasteridae</taxon>
        <taxon>Acanthaster</taxon>
    </lineage>
</organism>
<dbReference type="Pfam" id="PF01431">
    <property type="entry name" value="Peptidase_M13"/>
    <property type="match status" value="1"/>
</dbReference>
<dbReference type="SUPFAM" id="SSF55486">
    <property type="entry name" value="Metalloproteases ('zincins'), catalytic domain"/>
    <property type="match status" value="1"/>
</dbReference>
<evidence type="ECO:0000259" key="9">
    <source>
        <dbReference type="Pfam" id="PF01431"/>
    </source>
</evidence>
<feature type="region of interest" description="Disordered" evidence="7">
    <location>
        <begin position="1"/>
        <end position="22"/>
    </location>
</feature>
<dbReference type="GO" id="GO:0016485">
    <property type="term" value="P:protein processing"/>
    <property type="evidence" value="ECO:0007669"/>
    <property type="project" value="TreeGrafter"/>
</dbReference>
<dbReference type="GO" id="GO:0004222">
    <property type="term" value="F:metalloendopeptidase activity"/>
    <property type="evidence" value="ECO:0007669"/>
    <property type="project" value="InterPro"/>
</dbReference>
<dbReference type="KEGG" id="aplc:110990188"/>
<dbReference type="Gene3D" id="3.40.390.10">
    <property type="entry name" value="Collagenase (Catalytic Domain)"/>
    <property type="match status" value="1"/>
</dbReference>
<evidence type="ECO:0000313" key="12">
    <source>
        <dbReference type="RefSeq" id="XP_022110747.1"/>
    </source>
</evidence>
<keyword evidence="6" id="KW-0482">Metalloprotease</keyword>
<evidence type="ECO:0000313" key="11">
    <source>
        <dbReference type="Proteomes" id="UP000694845"/>
    </source>
</evidence>
<keyword evidence="4" id="KW-0378">Hydrolase</keyword>
<evidence type="ECO:0000256" key="1">
    <source>
        <dbReference type="ARBA" id="ARBA00001947"/>
    </source>
</evidence>
<dbReference type="OrthoDB" id="6475849at2759"/>
<accession>A0A8B8A062</accession>
<dbReference type="OMA" id="DWRNDAN"/>
<dbReference type="Proteomes" id="UP000694845">
    <property type="component" value="Unplaced"/>
</dbReference>
<gene>
    <name evidence="12" type="primary">LOC110990188</name>
</gene>
<feature type="domain" description="Peptidase M13 C-terminal" evidence="9">
    <location>
        <begin position="580"/>
        <end position="784"/>
    </location>
</feature>
<dbReference type="PRINTS" id="PR00786">
    <property type="entry name" value="NEPRILYSIN"/>
</dbReference>
<keyword evidence="11" id="KW-1185">Reference proteome</keyword>
<dbReference type="CDD" id="cd08662">
    <property type="entry name" value="M13"/>
    <property type="match status" value="1"/>
</dbReference>
<sequence>MGTVDFSTDSANMIGTSSMDTDTLSTLDTEEQTSSQGVVIPADDETVSRNPWKWPIIIAGAVVLLFVVGAVFFTIRHRPVIRFTCVSAQCNESAILVQSSVDSSQDPCQNFFDYACGGWNKRQVIPGDKLRVSILSQLHDDLQEKLRGLIERDPQLNEPASFSQVRKYYNACLDQDTINSLGATPLINVLDSVHGWPVLGSKPGGNWLESSYHFERLWATLSSQFGINAIISTGVHTNIRNSREHILKIKFPAFTAPSEFLSNKRKLSSTLIPENLSNDFGRHLLLLSEFESQRAAYLRYMVDIAVALGGDQTEARKDMSDVLEFEKTLARHADYSTTRDVPEITTLEELQLYYTKINWANLYHHLIPSSVQPPVLGNEPIVVVDPSYLYLVNTMLGSESHRVVANYMIWRLVSVMVPSLGDRYTRIYQKYLHATFGLSEARARWMHCTDETNLVLPFATGRMYVDEYFTLDTKREIEQIISNIRRALRAMQERVSWLSYSDRAKTQKKLDAMKVNVGYPDWLKVNATLDAKSADLVVTSNTYFINFLNYLRREAQRKLGSLRLPVDKSLWIYTAPADTNAFYSFLDNGIVIPAGILQPPVYHPDLPWYSNYAGVGAIIGHEITHGFDSKGRLFDKDGNFKVWWSYMSVLDYVKAANCLVDQYSDYVIPENGKNLNGKRTEAENTADNGGLREAYKAYEDNAPYVRKQLPGLQNLTDEQMFFLSYAQVWCGVTTRAGADQQVKLGVHSPNRFRVIGPLQNNEDFTSAFNCPLGSYMRRSPRCKVWY</sequence>
<dbReference type="InterPro" id="IPR018497">
    <property type="entry name" value="Peptidase_M13_C"/>
</dbReference>
<name>A0A8B8A062_ACAPL</name>
<evidence type="ECO:0000256" key="4">
    <source>
        <dbReference type="ARBA" id="ARBA00022801"/>
    </source>
</evidence>
<dbReference type="InterPro" id="IPR000718">
    <property type="entry name" value="Peptidase_M13"/>
</dbReference>
<evidence type="ECO:0000256" key="5">
    <source>
        <dbReference type="ARBA" id="ARBA00022833"/>
    </source>
</evidence>
<dbReference type="GeneID" id="110990188"/>
<dbReference type="GO" id="GO:0005886">
    <property type="term" value="C:plasma membrane"/>
    <property type="evidence" value="ECO:0007669"/>
    <property type="project" value="TreeGrafter"/>
</dbReference>
<reference evidence="12" key="1">
    <citation type="submission" date="2025-08" db="UniProtKB">
        <authorList>
            <consortium name="RefSeq"/>
        </authorList>
    </citation>
    <scope>IDENTIFICATION</scope>
</reference>
<dbReference type="AlphaFoldDB" id="A0A8B8A062"/>
<dbReference type="InterPro" id="IPR008753">
    <property type="entry name" value="Peptidase_M13_N"/>
</dbReference>
<proteinExistence type="predicted"/>
<evidence type="ECO:0000256" key="8">
    <source>
        <dbReference type="SAM" id="Phobius"/>
    </source>
</evidence>
<dbReference type="Pfam" id="PF05649">
    <property type="entry name" value="Peptidase_M13_N"/>
    <property type="match status" value="1"/>
</dbReference>
<keyword evidence="8" id="KW-0812">Transmembrane</keyword>
<evidence type="ECO:0000256" key="6">
    <source>
        <dbReference type="ARBA" id="ARBA00023049"/>
    </source>
</evidence>
<keyword evidence="8" id="KW-0472">Membrane</keyword>
<dbReference type="PANTHER" id="PTHR11733:SF133">
    <property type="entry name" value="PHOSPHATE-REGULATING NEUTRAL ENDOPEPTIDASE PHEX"/>
    <property type="match status" value="1"/>
</dbReference>
<evidence type="ECO:0000256" key="7">
    <source>
        <dbReference type="SAM" id="MobiDB-lite"/>
    </source>
</evidence>
<dbReference type="InterPro" id="IPR042089">
    <property type="entry name" value="Peptidase_M13_dom_2"/>
</dbReference>
<dbReference type="RefSeq" id="XP_022110747.1">
    <property type="nucleotide sequence ID" value="XM_022255055.1"/>
</dbReference>
<keyword evidence="8" id="KW-1133">Transmembrane helix</keyword>
<dbReference type="InterPro" id="IPR024079">
    <property type="entry name" value="MetalloPept_cat_dom_sf"/>
</dbReference>
<protein>
    <submittedName>
        <fullName evidence="12">Endothelin-converting enzyme homolog</fullName>
    </submittedName>
</protein>
<keyword evidence="3" id="KW-0479">Metal-binding</keyword>
<evidence type="ECO:0000259" key="10">
    <source>
        <dbReference type="Pfam" id="PF05649"/>
    </source>
</evidence>
<comment type="cofactor">
    <cofactor evidence="1">
        <name>Zn(2+)</name>
        <dbReference type="ChEBI" id="CHEBI:29105"/>
    </cofactor>
</comment>
<dbReference type="PANTHER" id="PTHR11733">
    <property type="entry name" value="ZINC METALLOPROTEASE FAMILY M13 NEPRILYSIN-RELATED"/>
    <property type="match status" value="1"/>
</dbReference>
<evidence type="ECO:0000256" key="3">
    <source>
        <dbReference type="ARBA" id="ARBA00022723"/>
    </source>
</evidence>
<dbReference type="PROSITE" id="PS51885">
    <property type="entry name" value="NEPRILYSIN"/>
    <property type="match status" value="1"/>
</dbReference>
<feature type="domain" description="Peptidase M13 N-terminal" evidence="10">
    <location>
        <begin position="107"/>
        <end position="520"/>
    </location>
</feature>
<keyword evidence="2" id="KW-0645">Protease</keyword>
<evidence type="ECO:0000256" key="2">
    <source>
        <dbReference type="ARBA" id="ARBA00022670"/>
    </source>
</evidence>
<dbReference type="GO" id="GO:0046872">
    <property type="term" value="F:metal ion binding"/>
    <property type="evidence" value="ECO:0007669"/>
    <property type="project" value="UniProtKB-KW"/>
</dbReference>
<keyword evidence="5" id="KW-0862">Zinc</keyword>
<feature type="compositionally biased region" description="Polar residues" evidence="7">
    <location>
        <begin position="1"/>
        <end position="15"/>
    </location>
</feature>
<feature type="transmembrane region" description="Helical" evidence="8">
    <location>
        <begin position="54"/>
        <end position="75"/>
    </location>
</feature>